<evidence type="ECO:0000256" key="6">
    <source>
        <dbReference type="ARBA" id="ARBA00023136"/>
    </source>
</evidence>
<dbReference type="EMBL" id="CP029149">
    <property type="protein sequence ID" value="QHN64473.1"/>
    <property type="molecule type" value="Genomic_DNA"/>
</dbReference>
<evidence type="ECO:0000256" key="1">
    <source>
        <dbReference type="ARBA" id="ARBA00004442"/>
    </source>
</evidence>
<dbReference type="RefSeq" id="WP_160223626.1">
    <property type="nucleotide sequence ID" value="NZ_CP029149.1"/>
</dbReference>
<dbReference type="AlphaFoldDB" id="A0A6P1QTW0"/>
<gene>
    <name evidence="8" type="ORF">DBX24_00490</name>
</gene>
<evidence type="ECO:0000256" key="3">
    <source>
        <dbReference type="ARBA" id="ARBA00022448"/>
    </source>
</evidence>
<dbReference type="KEGG" id="bcad:DBX24_00490"/>
<dbReference type="InterPro" id="IPR003423">
    <property type="entry name" value="OMP_efflux"/>
</dbReference>
<keyword evidence="9" id="KW-1185">Reference proteome</keyword>
<dbReference type="SUPFAM" id="SSF56954">
    <property type="entry name" value="Outer membrane efflux proteins (OEP)"/>
    <property type="match status" value="1"/>
</dbReference>
<proteinExistence type="inferred from homology"/>
<name>A0A6P1QTW0_9FLAO</name>
<organism evidence="8 9">
    <name type="scientific">Bergeyella cardium</name>
    <dbReference type="NCBI Taxonomy" id="1585976"/>
    <lineage>
        <taxon>Bacteria</taxon>
        <taxon>Pseudomonadati</taxon>
        <taxon>Bacteroidota</taxon>
        <taxon>Flavobacteriia</taxon>
        <taxon>Flavobacteriales</taxon>
        <taxon>Weeksellaceae</taxon>
        <taxon>Bergeyella</taxon>
    </lineage>
</organism>
<dbReference type="Proteomes" id="UP000464318">
    <property type="component" value="Chromosome"/>
</dbReference>
<accession>A0A6P1QTW0</accession>
<dbReference type="InterPro" id="IPR051906">
    <property type="entry name" value="TolC-like"/>
</dbReference>
<dbReference type="GO" id="GO:0015562">
    <property type="term" value="F:efflux transmembrane transporter activity"/>
    <property type="evidence" value="ECO:0007669"/>
    <property type="project" value="InterPro"/>
</dbReference>
<keyword evidence="6" id="KW-0472">Membrane</keyword>
<evidence type="ECO:0000256" key="7">
    <source>
        <dbReference type="ARBA" id="ARBA00023237"/>
    </source>
</evidence>
<evidence type="ECO:0000313" key="8">
    <source>
        <dbReference type="EMBL" id="QHN64473.1"/>
    </source>
</evidence>
<dbReference type="OrthoDB" id="13803at2"/>
<dbReference type="GO" id="GO:0015288">
    <property type="term" value="F:porin activity"/>
    <property type="evidence" value="ECO:0007669"/>
    <property type="project" value="TreeGrafter"/>
</dbReference>
<sequence length="435" mass="50270">MKYILFSVLALSIYSKGKAQDTIQISQSEIEAKSLDENLQIKLAQKEADIAQTELLGTRAMYLPNITASYTFINTNNPLMAFGSKLNQERVSAMDFDPMKLNNPKSISNFGTKVEIEQPIFNMDAILQKKAGKVKADILKIKAERTKEYIQYELRKSYMMLQLAYKMLKTLENARATTLANRKMMDNYFKNGMIQKSEILYVDVRLSEIDSQIQIAKSNIKNASDYLYFLLNENSNGKILKPTEPLKYQEGLISEDLRLNIHRKDLEAYNKSLEAYKWLIKSSKSKFLPRLNAFGSWEIYDNKFAQFDANGYLVGLQLSWNIFDGLKSKSESEKYKSEVSKTQAELLQYTKQSELELSKASRAVQDANSKIIFTQKAWEQSKEAYRIRKNRYEQGLEKSADLLSAETLMSQKELEYQQAIFEYNTAFAYLEFLKK</sequence>
<protein>
    <submittedName>
        <fullName evidence="8">TolC family protein</fullName>
    </submittedName>
</protein>
<keyword evidence="3" id="KW-0813">Transport</keyword>
<evidence type="ECO:0000256" key="5">
    <source>
        <dbReference type="ARBA" id="ARBA00022692"/>
    </source>
</evidence>
<dbReference type="Pfam" id="PF02321">
    <property type="entry name" value="OEP"/>
    <property type="match status" value="1"/>
</dbReference>
<dbReference type="PANTHER" id="PTHR30026">
    <property type="entry name" value="OUTER MEMBRANE PROTEIN TOLC"/>
    <property type="match status" value="1"/>
</dbReference>
<keyword evidence="4" id="KW-1134">Transmembrane beta strand</keyword>
<comment type="subcellular location">
    <subcellularLocation>
        <location evidence="1">Cell outer membrane</location>
    </subcellularLocation>
</comment>
<dbReference type="Gene3D" id="1.20.1600.10">
    <property type="entry name" value="Outer membrane efflux proteins (OEP)"/>
    <property type="match status" value="1"/>
</dbReference>
<dbReference type="GO" id="GO:0009279">
    <property type="term" value="C:cell outer membrane"/>
    <property type="evidence" value="ECO:0007669"/>
    <property type="project" value="UniProtKB-SubCell"/>
</dbReference>
<evidence type="ECO:0000313" key="9">
    <source>
        <dbReference type="Proteomes" id="UP000464318"/>
    </source>
</evidence>
<dbReference type="PANTHER" id="PTHR30026:SF21">
    <property type="entry name" value="SLR1270 PROTEIN"/>
    <property type="match status" value="1"/>
</dbReference>
<evidence type="ECO:0000256" key="4">
    <source>
        <dbReference type="ARBA" id="ARBA00022452"/>
    </source>
</evidence>
<evidence type="ECO:0000256" key="2">
    <source>
        <dbReference type="ARBA" id="ARBA00007613"/>
    </source>
</evidence>
<dbReference type="GO" id="GO:1990281">
    <property type="term" value="C:efflux pump complex"/>
    <property type="evidence" value="ECO:0007669"/>
    <property type="project" value="TreeGrafter"/>
</dbReference>
<keyword evidence="5" id="KW-0812">Transmembrane</keyword>
<comment type="similarity">
    <text evidence="2">Belongs to the outer membrane factor (OMF) (TC 1.B.17) family.</text>
</comment>
<keyword evidence="7" id="KW-0998">Cell outer membrane</keyword>
<reference evidence="8 9" key="1">
    <citation type="submission" date="2018-04" db="EMBL/GenBank/DDBJ databases">
        <title>Characteristic and Complete Genome Sequencing of A Novel Member of Infective Endocarditis Causative Bacteria: Bergeyella cardium QL-PH.</title>
        <authorList>
            <person name="Pan H."/>
            <person name="Sun E."/>
            <person name="Zhang Y."/>
        </authorList>
    </citation>
    <scope>NUCLEOTIDE SEQUENCE [LARGE SCALE GENOMIC DNA]</scope>
    <source>
        <strain evidence="8 9">HPQL</strain>
    </source>
</reference>